<dbReference type="SUPFAM" id="SSF55785">
    <property type="entry name" value="PYP-like sensor domain (PAS domain)"/>
    <property type="match status" value="1"/>
</dbReference>
<dbReference type="Gene3D" id="3.30.450.20">
    <property type="entry name" value="PAS domain"/>
    <property type="match status" value="1"/>
</dbReference>
<name>A0A1B8GKX7_9PEZI</name>
<evidence type="ECO:0000259" key="7">
    <source>
        <dbReference type="PROSITE" id="PS50114"/>
    </source>
</evidence>
<organism evidence="8 9">
    <name type="scientific">Pseudogymnoascus verrucosus</name>
    <dbReference type="NCBI Taxonomy" id="342668"/>
    <lineage>
        <taxon>Eukaryota</taxon>
        <taxon>Fungi</taxon>
        <taxon>Dikarya</taxon>
        <taxon>Ascomycota</taxon>
        <taxon>Pezizomycotina</taxon>
        <taxon>Leotiomycetes</taxon>
        <taxon>Thelebolales</taxon>
        <taxon>Thelebolaceae</taxon>
        <taxon>Pseudogymnoascus</taxon>
    </lineage>
</organism>
<dbReference type="GO" id="GO:0006355">
    <property type="term" value="P:regulation of DNA-templated transcription"/>
    <property type="evidence" value="ECO:0007669"/>
    <property type="project" value="InterPro"/>
</dbReference>
<dbReference type="SMART" id="SM00401">
    <property type="entry name" value="ZnF_GATA"/>
    <property type="match status" value="1"/>
</dbReference>
<dbReference type="NCBIfam" id="TIGR00229">
    <property type="entry name" value="sensory_box"/>
    <property type="match status" value="1"/>
</dbReference>
<dbReference type="RefSeq" id="XP_018130220.1">
    <property type="nucleotide sequence ID" value="XM_018275179.2"/>
</dbReference>
<keyword evidence="1" id="KW-0479">Metal-binding</keyword>
<evidence type="ECO:0000256" key="4">
    <source>
        <dbReference type="PROSITE-ProRule" id="PRU00094"/>
    </source>
</evidence>
<dbReference type="SMART" id="SM00091">
    <property type="entry name" value="PAS"/>
    <property type="match status" value="1"/>
</dbReference>
<dbReference type="AlphaFoldDB" id="A0A1B8GKX7"/>
<keyword evidence="3" id="KW-0862">Zinc</keyword>
<dbReference type="PROSITE" id="PS00344">
    <property type="entry name" value="GATA_ZN_FINGER_1"/>
    <property type="match status" value="1"/>
</dbReference>
<keyword evidence="2 4" id="KW-0863">Zinc-finger</keyword>
<reference evidence="9" key="2">
    <citation type="journal article" date="2018" name="Nat. Commun.">
        <title>Extreme sensitivity to ultraviolet light in the fungal pathogen causing white-nose syndrome of bats.</title>
        <authorList>
            <person name="Palmer J.M."/>
            <person name="Drees K.P."/>
            <person name="Foster J.T."/>
            <person name="Lindner D.L."/>
        </authorList>
    </citation>
    <scope>NUCLEOTIDE SEQUENCE [LARGE SCALE GENOMIC DNA]</scope>
    <source>
        <strain evidence="9">UAMH 10579</strain>
    </source>
</reference>
<dbReference type="InterPro" id="IPR051140">
    <property type="entry name" value="GATA_TF"/>
</dbReference>
<sequence>MPPEPAPAIAILANDPSTMYYGGQDDGDLCMINEPPMTDTLEENHVHSLGDLPIFESGDLRLVDLGVQASQDDETSAPQTYNENAINVTGAGATSTYFATQSSQVGNIAGNEFTKNRSWMQEIVEELKDLIHVLAPDGRVLYISDSVKQLTGYTPEDIIGKSIVDFIHPDDSAMFVREFNNSVTSGDALRVFYRFRKQTGGDYAVLECHGQPHLTSGTTSSSQNNSSTSCNGFFMVSRPYPSKNAALLDSFLEHKIENERLMKKIEDLRREDAEEQDDYQPQYKKEYEGPWEQYSARESNAALPVGMGHSSNSELLAMPPPANTTSWQGHEDASSSSKPDSAEEKSVVYKGATNVETIEMLTGLRYQDGERSKGISTGDASPTLTRGDSGATMQVDKDGRSVDKKKKLKTADKYICTDCGTLDSPEWRKGPEGPKTLCNACGLRWAKQEKKKSGGFTFNNGGGDMHL</sequence>
<proteinExistence type="predicted"/>
<feature type="compositionally biased region" description="Polar residues" evidence="5">
    <location>
        <begin position="323"/>
        <end position="339"/>
    </location>
</feature>
<keyword evidence="8" id="KW-0675">Receptor</keyword>
<gene>
    <name evidence="8" type="primary">WC2</name>
    <name evidence="8" type="ORF">VE01_05719</name>
</gene>
<keyword evidence="9" id="KW-1185">Reference proteome</keyword>
<dbReference type="Gene3D" id="3.30.50.10">
    <property type="entry name" value="Erythroid Transcription Factor GATA-1, subunit A"/>
    <property type="match status" value="1"/>
</dbReference>
<evidence type="ECO:0000256" key="3">
    <source>
        <dbReference type="ARBA" id="ARBA00022833"/>
    </source>
</evidence>
<dbReference type="PROSITE" id="PS50112">
    <property type="entry name" value="PAS"/>
    <property type="match status" value="1"/>
</dbReference>
<feature type="domain" description="PAS" evidence="6">
    <location>
        <begin position="116"/>
        <end position="186"/>
    </location>
</feature>
<dbReference type="PANTHER" id="PTHR45658:SF18">
    <property type="entry name" value="PROTEIN GAT2"/>
    <property type="match status" value="1"/>
</dbReference>
<reference evidence="8 9" key="1">
    <citation type="submission" date="2016-03" db="EMBL/GenBank/DDBJ databases">
        <title>Comparative genomics of Pseudogymnoascus destructans, the fungus causing white-nose syndrome of bats.</title>
        <authorList>
            <person name="Palmer J.M."/>
            <person name="Drees K.P."/>
            <person name="Foster J.T."/>
            <person name="Lindner D.L."/>
        </authorList>
    </citation>
    <scope>NUCLEOTIDE SEQUENCE [LARGE SCALE GENOMIC DNA]</scope>
    <source>
        <strain evidence="8 9">UAMH 10579</strain>
    </source>
</reference>
<dbReference type="CDD" id="cd00130">
    <property type="entry name" value="PAS"/>
    <property type="match status" value="1"/>
</dbReference>
<dbReference type="OrthoDB" id="2162994at2759"/>
<evidence type="ECO:0000256" key="2">
    <source>
        <dbReference type="ARBA" id="ARBA00022771"/>
    </source>
</evidence>
<dbReference type="InterPro" id="IPR000014">
    <property type="entry name" value="PAS"/>
</dbReference>
<dbReference type="SUPFAM" id="SSF57716">
    <property type="entry name" value="Glucocorticoid receptor-like (DNA-binding domain)"/>
    <property type="match status" value="1"/>
</dbReference>
<evidence type="ECO:0000256" key="5">
    <source>
        <dbReference type="SAM" id="MobiDB-lite"/>
    </source>
</evidence>
<dbReference type="Pfam" id="PF00320">
    <property type="entry name" value="GATA"/>
    <property type="match status" value="1"/>
</dbReference>
<evidence type="ECO:0000259" key="6">
    <source>
        <dbReference type="PROSITE" id="PS50112"/>
    </source>
</evidence>
<dbReference type="InterPro" id="IPR013088">
    <property type="entry name" value="Znf_NHR/GATA"/>
</dbReference>
<dbReference type="InterPro" id="IPR013655">
    <property type="entry name" value="PAS_fold_3"/>
</dbReference>
<feature type="region of interest" description="Disordered" evidence="5">
    <location>
        <begin position="304"/>
        <end position="348"/>
    </location>
</feature>
<dbReference type="Pfam" id="PF08447">
    <property type="entry name" value="PAS_3"/>
    <property type="match status" value="1"/>
</dbReference>
<feature type="region of interest" description="Disordered" evidence="5">
    <location>
        <begin position="269"/>
        <end position="291"/>
    </location>
</feature>
<protein>
    <submittedName>
        <fullName evidence="8">Blue light receptor</fullName>
    </submittedName>
</protein>
<dbReference type="InterPro" id="IPR000679">
    <property type="entry name" value="Znf_GATA"/>
</dbReference>
<dbReference type="GO" id="GO:0043565">
    <property type="term" value="F:sequence-specific DNA binding"/>
    <property type="evidence" value="ECO:0007669"/>
    <property type="project" value="InterPro"/>
</dbReference>
<dbReference type="InterPro" id="IPR035965">
    <property type="entry name" value="PAS-like_dom_sf"/>
</dbReference>
<accession>A0A1B8GKX7</accession>
<feature type="region of interest" description="Disordered" evidence="5">
    <location>
        <begin position="363"/>
        <end position="404"/>
    </location>
</feature>
<dbReference type="GO" id="GO:0008270">
    <property type="term" value="F:zinc ion binding"/>
    <property type="evidence" value="ECO:0007669"/>
    <property type="project" value="UniProtKB-KW"/>
</dbReference>
<dbReference type="Proteomes" id="UP000091956">
    <property type="component" value="Unassembled WGS sequence"/>
</dbReference>
<dbReference type="GeneID" id="28839105"/>
<dbReference type="PROSITE" id="PS50114">
    <property type="entry name" value="GATA_ZN_FINGER_2"/>
    <property type="match status" value="1"/>
</dbReference>
<evidence type="ECO:0000313" key="8">
    <source>
        <dbReference type="EMBL" id="OBT96487.1"/>
    </source>
</evidence>
<dbReference type="EMBL" id="KV460228">
    <property type="protein sequence ID" value="OBT96487.1"/>
    <property type="molecule type" value="Genomic_DNA"/>
</dbReference>
<feature type="domain" description="GATA-type" evidence="7">
    <location>
        <begin position="416"/>
        <end position="443"/>
    </location>
</feature>
<dbReference type="STRING" id="342668.A0A1B8GKX7"/>
<dbReference type="PANTHER" id="PTHR45658">
    <property type="entry name" value="GATA TRANSCRIPTION FACTOR"/>
    <property type="match status" value="1"/>
</dbReference>
<evidence type="ECO:0000313" key="9">
    <source>
        <dbReference type="Proteomes" id="UP000091956"/>
    </source>
</evidence>
<evidence type="ECO:0000256" key="1">
    <source>
        <dbReference type="ARBA" id="ARBA00022723"/>
    </source>
</evidence>
<dbReference type="CDD" id="cd00202">
    <property type="entry name" value="ZnF_GATA"/>
    <property type="match status" value="1"/>
</dbReference>
<feature type="compositionally biased region" description="Polar residues" evidence="5">
    <location>
        <begin position="374"/>
        <end position="386"/>
    </location>
</feature>